<dbReference type="SUPFAM" id="SSF55073">
    <property type="entry name" value="Nucleotide cyclase"/>
    <property type="match status" value="1"/>
</dbReference>
<dbReference type="Gene3D" id="3.30.70.270">
    <property type="match status" value="1"/>
</dbReference>
<dbReference type="SMART" id="SM00267">
    <property type="entry name" value="GGDEF"/>
    <property type="match status" value="1"/>
</dbReference>
<proteinExistence type="predicted"/>
<evidence type="ECO:0000313" key="7">
    <source>
        <dbReference type="Proteomes" id="UP000290657"/>
    </source>
</evidence>
<organism evidence="6 7">
    <name type="scientific">Candidatus Marinarcus aquaticus</name>
    <dbReference type="NCBI Taxonomy" id="2044504"/>
    <lineage>
        <taxon>Bacteria</taxon>
        <taxon>Pseudomonadati</taxon>
        <taxon>Campylobacterota</taxon>
        <taxon>Epsilonproteobacteria</taxon>
        <taxon>Campylobacterales</taxon>
        <taxon>Arcobacteraceae</taxon>
        <taxon>Candidatus Marinarcus</taxon>
    </lineage>
</organism>
<gene>
    <name evidence="6" type="ORF">CRV04_04510</name>
</gene>
<name>A0A4V1LP80_9BACT</name>
<comment type="catalytic activity">
    <reaction evidence="2">
        <text>2 GTP = 3',3'-c-di-GMP + 2 diphosphate</text>
        <dbReference type="Rhea" id="RHEA:24898"/>
        <dbReference type="ChEBI" id="CHEBI:33019"/>
        <dbReference type="ChEBI" id="CHEBI:37565"/>
        <dbReference type="ChEBI" id="CHEBI:58805"/>
        <dbReference type="EC" id="2.7.7.65"/>
    </reaction>
</comment>
<dbReference type="InterPro" id="IPR050469">
    <property type="entry name" value="Diguanylate_Cyclase"/>
</dbReference>
<dbReference type="Pfam" id="PF00072">
    <property type="entry name" value="Response_reg"/>
    <property type="match status" value="1"/>
</dbReference>
<dbReference type="InterPro" id="IPR000160">
    <property type="entry name" value="GGDEF_dom"/>
</dbReference>
<accession>A0A4V1LP80</accession>
<comment type="caution">
    <text evidence="6">The sequence shown here is derived from an EMBL/GenBank/DDBJ whole genome shotgun (WGS) entry which is preliminary data.</text>
</comment>
<dbReference type="FunFam" id="3.30.70.270:FF:000001">
    <property type="entry name" value="Diguanylate cyclase domain protein"/>
    <property type="match status" value="1"/>
</dbReference>
<dbReference type="PROSITE" id="PS50110">
    <property type="entry name" value="RESPONSE_REGULATORY"/>
    <property type="match status" value="1"/>
</dbReference>
<reference evidence="6 7" key="1">
    <citation type="submission" date="2017-10" db="EMBL/GenBank/DDBJ databases">
        <title>Genomics of the genus Arcobacter.</title>
        <authorList>
            <person name="Perez-Cataluna A."/>
            <person name="Figueras M.J."/>
        </authorList>
    </citation>
    <scope>NUCLEOTIDE SEQUENCE [LARGE SCALE GENOMIC DNA]</scope>
    <source>
        <strain evidence="6 7">CECT 8987</strain>
    </source>
</reference>
<feature type="domain" description="GGDEF" evidence="5">
    <location>
        <begin position="311"/>
        <end position="440"/>
    </location>
</feature>
<dbReference type="Proteomes" id="UP000290657">
    <property type="component" value="Unassembled WGS sequence"/>
</dbReference>
<dbReference type="Gene3D" id="3.40.50.2300">
    <property type="match status" value="1"/>
</dbReference>
<dbReference type="InterPro" id="IPR029787">
    <property type="entry name" value="Nucleotide_cyclase"/>
</dbReference>
<feature type="modified residue" description="4-aspartylphosphate" evidence="3">
    <location>
        <position position="61"/>
    </location>
</feature>
<keyword evidence="7" id="KW-1185">Reference proteome</keyword>
<evidence type="ECO:0000313" key="6">
    <source>
        <dbReference type="EMBL" id="RXJ60268.1"/>
    </source>
</evidence>
<dbReference type="RefSeq" id="WP_128995618.1">
    <property type="nucleotide sequence ID" value="NZ_PDKN01000002.1"/>
</dbReference>
<dbReference type="PANTHER" id="PTHR45138:SF9">
    <property type="entry name" value="DIGUANYLATE CYCLASE DGCM-RELATED"/>
    <property type="match status" value="1"/>
</dbReference>
<dbReference type="EMBL" id="PDKN01000002">
    <property type="protein sequence ID" value="RXJ60268.1"/>
    <property type="molecule type" value="Genomic_DNA"/>
</dbReference>
<dbReference type="Pfam" id="PF00990">
    <property type="entry name" value="GGDEF"/>
    <property type="match status" value="1"/>
</dbReference>
<dbReference type="SMART" id="SM00448">
    <property type="entry name" value="REC"/>
    <property type="match status" value="1"/>
</dbReference>
<evidence type="ECO:0000256" key="3">
    <source>
        <dbReference type="PROSITE-ProRule" id="PRU00169"/>
    </source>
</evidence>
<evidence type="ECO:0000259" key="4">
    <source>
        <dbReference type="PROSITE" id="PS50110"/>
    </source>
</evidence>
<dbReference type="PANTHER" id="PTHR45138">
    <property type="entry name" value="REGULATORY COMPONENTS OF SENSORY TRANSDUCTION SYSTEM"/>
    <property type="match status" value="1"/>
</dbReference>
<dbReference type="SUPFAM" id="SSF52172">
    <property type="entry name" value="CheY-like"/>
    <property type="match status" value="1"/>
</dbReference>
<dbReference type="AlphaFoldDB" id="A0A4V1LP80"/>
<dbReference type="GO" id="GO:0052621">
    <property type="term" value="F:diguanylate cyclase activity"/>
    <property type="evidence" value="ECO:0007669"/>
    <property type="project" value="UniProtKB-EC"/>
</dbReference>
<evidence type="ECO:0000259" key="5">
    <source>
        <dbReference type="PROSITE" id="PS50887"/>
    </source>
</evidence>
<protein>
    <recommendedName>
        <fullName evidence="1">diguanylate cyclase</fullName>
        <ecNumber evidence="1">2.7.7.65</ecNumber>
    </recommendedName>
</protein>
<evidence type="ECO:0000256" key="2">
    <source>
        <dbReference type="ARBA" id="ARBA00034247"/>
    </source>
</evidence>
<dbReference type="CDD" id="cd01949">
    <property type="entry name" value="GGDEF"/>
    <property type="match status" value="1"/>
</dbReference>
<feature type="domain" description="Response regulatory" evidence="4">
    <location>
        <begin position="11"/>
        <end position="126"/>
    </location>
</feature>
<dbReference type="InterPro" id="IPR043128">
    <property type="entry name" value="Rev_trsase/Diguanyl_cyclase"/>
</dbReference>
<dbReference type="GO" id="GO:0000160">
    <property type="term" value="P:phosphorelay signal transduction system"/>
    <property type="evidence" value="ECO:0007669"/>
    <property type="project" value="InterPro"/>
</dbReference>
<dbReference type="InterPro" id="IPR011006">
    <property type="entry name" value="CheY-like_superfamily"/>
</dbReference>
<dbReference type="PROSITE" id="PS50887">
    <property type="entry name" value="GGDEF"/>
    <property type="match status" value="1"/>
</dbReference>
<dbReference type="OrthoDB" id="9812260at2"/>
<evidence type="ECO:0000256" key="1">
    <source>
        <dbReference type="ARBA" id="ARBA00012528"/>
    </source>
</evidence>
<dbReference type="EC" id="2.7.7.65" evidence="1"/>
<keyword evidence="3" id="KW-0597">Phosphoprotein</keyword>
<dbReference type="NCBIfam" id="TIGR00254">
    <property type="entry name" value="GGDEF"/>
    <property type="match status" value="1"/>
</dbReference>
<sequence length="440" mass="50645">MINKKILTNIKVLYVEDEDDVRNFTAKTLSAVVKEVVLASNGQEGVDKFKLHPDIDLIITDINMPKLGGLEMCEEIQHINKDIPIVITSAHNDPDFLKKAIDIGVDAYAMKPVDLYQLLECMVKAIEPIYLRKQLEEINSSLENKVEEGIKQVKLILDSQDNIVVVTDGAKISQVNKKFLDFFKIDSLDDFLKKNQCIFSCFKQEDNFFSCPNVILDETWIDALKKLPEINRVVKIDNCHGEERIFAIKIHEYEAESMHYVISFTDITEIKEKSNLLEYQANHDQLTGLYNRQKFQSIFSKEINRTLRYKDELSLIMLDIDFFKIINDTYGHETGDRVLCDVSKVIQNSIRQSDSAVRWGGEEFIILLPETNLENAMAVAYKIKENLELFSFEYINNREVTASFGVTQLNATDTDNTFINRADQALYEAKRQGRNRIIKA</sequence>
<dbReference type="InterPro" id="IPR001789">
    <property type="entry name" value="Sig_transdc_resp-reg_receiver"/>
</dbReference>